<keyword evidence="2" id="KW-1185">Reference proteome</keyword>
<keyword evidence="1" id="KW-0378">Hydrolase</keyword>
<dbReference type="OrthoDB" id="9804993at2"/>
<reference evidence="1 2" key="1">
    <citation type="submission" date="2017-06" db="EMBL/GenBank/DDBJ databases">
        <authorList>
            <consortium name="Pathogen Informatics"/>
        </authorList>
    </citation>
    <scope>NUCLEOTIDE SEQUENCE [LARGE SCALE GENOMIC DNA]</scope>
    <source>
        <strain evidence="1 2">NCTC13839</strain>
    </source>
</reference>
<name>A0A239YE82_9STAP</name>
<dbReference type="RefSeq" id="WP_095085665.1">
    <property type="nucleotide sequence ID" value="NZ_BMDM01000007.1"/>
</dbReference>
<protein>
    <submittedName>
        <fullName evidence="1">Esterase</fullName>
        <ecNumber evidence="1">3.-.-.-</ecNumber>
    </submittedName>
</protein>
<dbReference type="PANTHER" id="PTHR15394:SF3">
    <property type="entry name" value="SERINE HYDROLASE RBBP9"/>
    <property type="match status" value="1"/>
</dbReference>
<organism evidence="1 2">
    <name type="scientific">Mammaliicoccus stepanovicii</name>
    <dbReference type="NCBI Taxonomy" id="643214"/>
    <lineage>
        <taxon>Bacteria</taxon>
        <taxon>Bacillati</taxon>
        <taxon>Bacillota</taxon>
        <taxon>Bacilli</taxon>
        <taxon>Bacillales</taxon>
        <taxon>Staphylococcaceae</taxon>
        <taxon>Mammaliicoccus</taxon>
    </lineage>
</organism>
<accession>A0A239YE82</accession>
<dbReference type="InterPro" id="IPR029058">
    <property type="entry name" value="AB_hydrolase_fold"/>
</dbReference>
<dbReference type="PANTHER" id="PTHR15394">
    <property type="entry name" value="SERINE HYDROLASE RBBP9"/>
    <property type="match status" value="1"/>
</dbReference>
<dbReference type="InterPro" id="IPR010662">
    <property type="entry name" value="RBBP9/YdeN"/>
</dbReference>
<dbReference type="Proteomes" id="UP000242084">
    <property type="component" value="Chromosome 1"/>
</dbReference>
<dbReference type="Gene3D" id="3.40.50.1820">
    <property type="entry name" value="alpha/beta hydrolase"/>
    <property type="match status" value="1"/>
</dbReference>
<dbReference type="KEGG" id="sste:SAMEA4384403_0266"/>
<dbReference type="EMBL" id="LT906462">
    <property type="protein sequence ID" value="SNV56703.1"/>
    <property type="molecule type" value="Genomic_DNA"/>
</dbReference>
<dbReference type="GO" id="GO:0016787">
    <property type="term" value="F:hydrolase activity"/>
    <property type="evidence" value="ECO:0007669"/>
    <property type="project" value="UniProtKB-KW"/>
</dbReference>
<gene>
    <name evidence="1" type="primary">ydeN</name>
    <name evidence="1" type="ORF">SAMEA4384403_00266</name>
</gene>
<dbReference type="AlphaFoldDB" id="A0A239YE82"/>
<dbReference type="Pfam" id="PF06821">
    <property type="entry name" value="Ser_hydrolase"/>
    <property type="match status" value="1"/>
</dbReference>
<sequence>MSEQNLYIAHGYNASSDRHWFKWLTEQLKEVHSYIFDFPDPTEPVLENWLTTLNQEMDLSSGENIIVAHSLGVITVLDYLSKYEGELNVKGLVLVAGFDEKIPNLKKLDPYIDKTNQNYDKIIQQIPYIVSIAGDNDRTVPYELSVKMSKNLNVEVVTLKHDGHFCDRDGYDTFPEVRDYVENIFNNEAGI</sequence>
<dbReference type="SUPFAM" id="SSF53474">
    <property type="entry name" value="alpha/beta-Hydrolases"/>
    <property type="match status" value="1"/>
</dbReference>
<proteinExistence type="predicted"/>
<dbReference type="EC" id="3.-.-.-" evidence="1"/>
<evidence type="ECO:0000313" key="1">
    <source>
        <dbReference type="EMBL" id="SNV56703.1"/>
    </source>
</evidence>
<evidence type="ECO:0000313" key="2">
    <source>
        <dbReference type="Proteomes" id="UP000242084"/>
    </source>
</evidence>